<protein>
    <submittedName>
        <fullName evidence="1">Adenylate kinase</fullName>
    </submittedName>
</protein>
<accession>A0ACD4CZR1</accession>
<dbReference type="EMBL" id="CP104972">
    <property type="protein sequence ID" value="UXN59081.1"/>
    <property type="molecule type" value="Genomic_DNA"/>
</dbReference>
<evidence type="ECO:0000313" key="1">
    <source>
        <dbReference type="EMBL" id="UXN59081.1"/>
    </source>
</evidence>
<gene>
    <name evidence="1" type="ORF">N8E88_09410</name>
</gene>
<keyword evidence="1" id="KW-0614">Plasmid</keyword>
<dbReference type="Proteomes" id="UP001061991">
    <property type="component" value="Plasmid p_unnamed1"/>
</dbReference>
<keyword evidence="1" id="KW-0808">Transferase</keyword>
<reference evidence="1" key="1">
    <citation type="submission" date="2022-09" db="EMBL/GenBank/DDBJ databases">
        <title>Interaction between co-microsymbionts with complementary sets of symbiotic genes in legume-rhizobium systems.</title>
        <authorList>
            <person name="Safronova V."/>
            <person name="Sazanova A."/>
            <person name="Afonin A."/>
            <person name="Chirak E."/>
        </authorList>
    </citation>
    <scope>NUCLEOTIDE SEQUENCE</scope>
    <source>
        <strain evidence="1">A18/3m</strain>
    </source>
</reference>
<name>A0ACD4CZR1_9HYPH</name>
<keyword evidence="2" id="KW-1185">Reference proteome</keyword>
<keyword evidence="1" id="KW-0418">Kinase</keyword>
<evidence type="ECO:0000313" key="2">
    <source>
        <dbReference type="Proteomes" id="UP001061991"/>
    </source>
</evidence>
<sequence length="200" mass="22287">MKLEKPSIYITGASCSGVTTLGSGLSSALGVRHVDCDDFYWYPTNPPFSTKRPPADRVRLIEEALGEEGWVLSGSFDGWGDTLIENVNLIVFVYTPTPIRMARLLAREHERYGNRILQSGDMYEIHTAFAAWAAQYDKPDFPGRNLARHEAWLGTQIAPVLHLDGTQAPWVLVSQVLAEQQSLQVCLEPICGSIRISFHN</sequence>
<proteinExistence type="predicted"/>
<organism evidence="1 2">
    <name type="scientific">Phyllobacterium zundukense</name>
    <dbReference type="NCBI Taxonomy" id="1867719"/>
    <lineage>
        <taxon>Bacteria</taxon>
        <taxon>Pseudomonadati</taxon>
        <taxon>Pseudomonadota</taxon>
        <taxon>Alphaproteobacteria</taxon>
        <taxon>Hyphomicrobiales</taxon>
        <taxon>Phyllobacteriaceae</taxon>
        <taxon>Phyllobacterium</taxon>
    </lineage>
</organism>
<geneLocation type="plasmid" evidence="1 2">
    <name>p_unnamed1</name>
</geneLocation>